<feature type="domain" description="DUF374" evidence="1">
    <location>
        <begin position="53"/>
        <end position="111"/>
    </location>
</feature>
<evidence type="ECO:0000313" key="3">
    <source>
        <dbReference type="Proteomes" id="UP000003635"/>
    </source>
</evidence>
<reference evidence="2 3" key="1">
    <citation type="journal article" date="2010" name="J. Bacteriol.">
        <title>Genome sequences of Oceanicola granulosus HTCC2516(T) and Oceanicola batsensis HTCC2597(TDelta).</title>
        <authorList>
            <person name="Thrash J.C."/>
            <person name="Cho J.C."/>
            <person name="Vergin K.L."/>
            <person name="Giovannoni S.J."/>
        </authorList>
    </citation>
    <scope>NUCLEOTIDE SEQUENCE [LARGE SCALE GENOMIC DNA]</scope>
    <source>
        <strain evidence="3">ATCC BAA-861 / DSM 15982 / KCTC 12143 / HTCC2516</strain>
    </source>
</reference>
<dbReference type="HOGENOM" id="CLU_086327_1_1_5"/>
<dbReference type="EMBL" id="AAOT01000068">
    <property type="protein sequence ID" value="EAR49461.1"/>
    <property type="molecule type" value="Genomic_DNA"/>
</dbReference>
<dbReference type="Pfam" id="PF04028">
    <property type="entry name" value="DUF374"/>
    <property type="match status" value="1"/>
</dbReference>
<dbReference type="AlphaFoldDB" id="Q2C9V5"/>
<gene>
    <name evidence="2" type="ORF">OG2516_08586</name>
</gene>
<dbReference type="Proteomes" id="UP000003635">
    <property type="component" value="Unassembled WGS sequence"/>
</dbReference>
<organism evidence="2 3">
    <name type="scientific">Oceanicola granulosus (strain ATCC BAA-861 / DSM 15982 / KCTC 12143 / HTCC2516)</name>
    <dbReference type="NCBI Taxonomy" id="314256"/>
    <lineage>
        <taxon>Bacteria</taxon>
        <taxon>Pseudomonadati</taxon>
        <taxon>Pseudomonadota</taxon>
        <taxon>Alphaproteobacteria</taxon>
        <taxon>Rhodobacterales</taxon>
        <taxon>Roseobacteraceae</taxon>
        <taxon>Oceanicola</taxon>
    </lineage>
</organism>
<accession>Q2C9V5</accession>
<comment type="caution">
    <text evidence="2">The sequence shown here is derived from an EMBL/GenBank/DDBJ whole genome shotgun (WGS) entry which is preliminary data.</text>
</comment>
<evidence type="ECO:0000259" key="1">
    <source>
        <dbReference type="Pfam" id="PF04028"/>
    </source>
</evidence>
<evidence type="ECO:0000313" key="2">
    <source>
        <dbReference type="EMBL" id="EAR49461.1"/>
    </source>
</evidence>
<dbReference type="RefSeq" id="WP_007255234.1">
    <property type="nucleotide sequence ID" value="NZ_CH724107.1"/>
</dbReference>
<dbReference type="OrthoDB" id="9810508at2"/>
<protein>
    <recommendedName>
        <fullName evidence="1">DUF374 domain-containing protein</fullName>
    </recommendedName>
</protein>
<dbReference type="InterPro" id="IPR007172">
    <property type="entry name" value="DUF374"/>
</dbReference>
<dbReference type="STRING" id="314256.OG2516_08586"/>
<proteinExistence type="predicted"/>
<name>Q2C9V5_OCEGH</name>
<dbReference type="eggNOG" id="COG2121">
    <property type="taxonomic scope" value="Bacteria"/>
</dbReference>
<keyword evidence="3" id="KW-1185">Reference proteome</keyword>
<sequence length="205" mass="21625">MKGCFATTRWHGEGADALAAALAEGPVIVATWHSRLAFAAWLSGRLIPEVIALRDPSPAGRVGAAVQESFGMRQVAMKGGASNVATSRTVLRALRGGASIGLALDGPLGPARQARSTAIDWARTSGAPIFLVAGATRRHLRLGSWDRLMLPLPFGPGAWIIERWDAPIPRRPTTEEAEAARAALTAALDRVQARVDERLGMAPGP</sequence>